<dbReference type="Pfam" id="PF01026">
    <property type="entry name" value="TatD_DNase"/>
    <property type="match status" value="1"/>
</dbReference>
<dbReference type="Proteomes" id="UP000470875">
    <property type="component" value="Unassembled WGS sequence"/>
</dbReference>
<reference evidence="2 3" key="1">
    <citation type="submission" date="2019-08" db="EMBL/GenBank/DDBJ databases">
        <title>In-depth cultivation of the pig gut microbiome towards novel bacterial diversity and tailored functional studies.</title>
        <authorList>
            <person name="Wylensek D."/>
            <person name="Hitch T.C.A."/>
            <person name="Clavel T."/>
        </authorList>
    </citation>
    <scope>NUCLEOTIDE SEQUENCE [LARGE SCALE GENOMIC DNA]</scope>
    <source>
        <strain evidence="2 3">WB03_NA08</strain>
    </source>
</reference>
<dbReference type="GO" id="GO:0046872">
    <property type="term" value="F:metal ion binding"/>
    <property type="evidence" value="ECO:0007669"/>
    <property type="project" value="UniProtKB-KW"/>
</dbReference>
<name>A0A6N7W789_9ACTO</name>
<feature type="binding site" evidence="1">
    <location>
        <position position="23"/>
    </location>
    <ligand>
        <name>a divalent metal cation</name>
        <dbReference type="ChEBI" id="CHEBI:60240"/>
        <label>1</label>
    </ligand>
</feature>
<protein>
    <submittedName>
        <fullName evidence="2">TatD family deoxyribonuclease</fullName>
    </submittedName>
</protein>
<organism evidence="2 3">
    <name type="scientific">Scrofimicrobium canadense</name>
    <dbReference type="NCBI Taxonomy" id="2652290"/>
    <lineage>
        <taxon>Bacteria</taxon>
        <taxon>Bacillati</taxon>
        <taxon>Actinomycetota</taxon>
        <taxon>Actinomycetes</taxon>
        <taxon>Actinomycetales</taxon>
        <taxon>Actinomycetaceae</taxon>
        <taxon>Scrofimicrobium</taxon>
    </lineage>
</organism>
<dbReference type="SUPFAM" id="SSF51556">
    <property type="entry name" value="Metallo-dependent hydrolases"/>
    <property type="match status" value="1"/>
</dbReference>
<dbReference type="InterPro" id="IPR032466">
    <property type="entry name" value="Metal_Hydrolase"/>
</dbReference>
<accession>A0A6N7W789</accession>
<keyword evidence="3" id="KW-1185">Reference proteome</keyword>
<evidence type="ECO:0000313" key="3">
    <source>
        <dbReference type="Proteomes" id="UP000470875"/>
    </source>
</evidence>
<dbReference type="PANTHER" id="PTHR46124:SF2">
    <property type="entry name" value="D-AMINOACYL-TRNA DEACYLASE"/>
    <property type="match status" value="1"/>
</dbReference>
<dbReference type="Gene3D" id="3.20.20.140">
    <property type="entry name" value="Metal-dependent hydrolases"/>
    <property type="match status" value="1"/>
</dbReference>
<feature type="binding site" evidence="1">
    <location>
        <position position="25"/>
    </location>
    <ligand>
        <name>a divalent metal cation</name>
        <dbReference type="ChEBI" id="CHEBI:60240"/>
        <label>1</label>
    </ligand>
</feature>
<dbReference type="GO" id="GO:0005829">
    <property type="term" value="C:cytosol"/>
    <property type="evidence" value="ECO:0007669"/>
    <property type="project" value="TreeGrafter"/>
</dbReference>
<keyword evidence="1" id="KW-0479">Metal-binding</keyword>
<feature type="binding site" evidence="1">
    <location>
        <position position="175"/>
    </location>
    <ligand>
        <name>a divalent metal cation</name>
        <dbReference type="ChEBI" id="CHEBI:60240"/>
        <label>2</label>
    </ligand>
</feature>
<dbReference type="AlphaFoldDB" id="A0A6N7W789"/>
<feature type="binding site" evidence="1">
    <location>
        <position position="200"/>
    </location>
    <ligand>
        <name>a divalent metal cation</name>
        <dbReference type="ChEBI" id="CHEBI:60240"/>
        <label>2</label>
    </ligand>
</feature>
<dbReference type="PANTHER" id="PTHR46124">
    <property type="entry name" value="D-AMINOACYL-TRNA DEACYLASE"/>
    <property type="match status" value="1"/>
</dbReference>
<dbReference type="InterPro" id="IPR001130">
    <property type="entry name" value="TatD-like"/>
</dbReference>
<dbReference type="CDD" id="cd01310">
    <property type="entry name" value="TatD_DNAse"/>
    <property type="match status" value="1"/>
</dbReference>
<evidence type="ECO:0000313" key="2">
    <source>
        <dbReference type="EMBL" id="MSS85251.1"/>
    </source>
</evidence>
<proteinExistence type="predicted"/>
<dbReference type="GO" id="GO:0016788">
    <property type="term" value="F:hydrolase activity, acting on ester bonds"/>
    <property type="evidence" value="ECO:0007669"/>
    <property type="project" value="InterPro"/>
</dbReference>
<feature type="binding site" evidence="1">
    <location>
        <position position="138"/>
    </location>
    <ligand>
        <name>a divalent metal cation</name>
        <dbReference type="ChEBI" id="CHEBI:60240"/>
        <label>1</label>
    </ligand>
</feature>
<comment type="caution">
    <text evidence="2">The sequence shown here is derived from an EMBL/GenBank/DDBJ whole genome shotgun (WGS) entry which is preliminary data.</text>
</comment>
<dbReference type="PIRSF" id="PIRSF005902">
    <property type="entry name" value="DNase_TatD"/>
    <property type="match status" value="1"/>
</dbReference>
<evidence type="ECO:0000256" key="1">
    <source>
        <dbReference type="PIRSR" id="PIRSR005902-1"/>
    </source>
</evidence>
<sequence>MAKKRRSWPDLPEPLPMTVTDNHTHLPTHDGEIPSPEGLRLSLSEQIERANQVRVNRMITSACSLPDFEPTLEIARQWPEVKIALAIHPNEAALHAGIVEKSPDGFEHAREEHHVPLIEALGLVSRHLRDPEVVAVGETGFDFYRTGEAGREAQNESFAAHVEMAQAHNLPVQIHDRDAHRETVELLRDVAEPDQRIVFHCFSGDRELAKTITENGWFASFAGPLTYPANEELRQAFLELPHDRVLVETDAPYLTPVPHRGCPNASYVMPHTVRYMAMLWNVPVQQAIERLNQTTARVYGTW</sequence>
<feature type="binding site" evidence="1">
    <location>
        <position position="250"/>
    </location>
    <ligand>
        <name>a divalent metal cation</name>
        <dbReference type="ChEBI" id="CHEBI:60240"/>
        <label>1</label>
    </ligand>
</feature>
<dbReference type="EMBL" id="VULO01000014">
    <property type="protein sequence ID" value="MSS85251.1"/>
    <property type="molecule type" value="Genomic_DNA"/>
</dbReference>
<gene>
    <name evidence="2" type="ORF">FYJ24_10890</name>
</gene>